<evidence type="ECO:0000313" key="1">
    <source>
        <dbReference type="EMBL" id="OYV02708.1"/>
    </source>
</evidence>
<dbReference type="EMBL" id="NMUJ01000059">
    <property type="protein sequence ID" value="OYV02708.1"/>
    <property type="molecule type" value="Genomic_DNA"/>
</dbReference>
<protein>
    <submittedName>
        <fullName evidence="1">Uncharacterized protein</fullName>
    </submittedName>
</protein>
<organism evidence="1 2">
    <name type="scientific">candidate division WOR-3 bacterium 4484_18</name>
    <dbReference type="NCBI Taxonomy" id="2020626"/>
    <lineage>
        <taxon>Bacteria</taxon>
        <taxon>Bacteria division WOR-3</taxon>
    </lineage>
</organism>
<accession>A0A257LSP9</accession>
<sequence length="195" mass="22696">MVYYTPDKWYDTTRIVNVLAWDTVENEFIAHYLGETDLPADKFIQIKLTMRPEALEETTLTLQIDTSYTLDTVAVIDTIISDTSYVIDTVTNETTFVIRDSIVYDTFYIDTTDMVVDTVLDTVIVSHPYTFRYHGYTYDIFGGVSSVAEAEFELNVEEGTYYDLYLYFDIENSVVRVLDHYELNPTVEVKEIKRR</sequence>
<gene>
    <name evidence="1" type="ORF">CGW93_04190</name>
</gene>
<dbReference type="AlphaFoldDB" id="A0A257LSP9"/>
<proteinExistence type="predicted"/>
<evidence type="ECO:0000313" key="2">
    <source>
        <dbReference type="Proteomes" id="UP000216312"/>
    </source>
</evidence>
<name>A0A257LSP9_UNCW3</name>
<dbReference type="Proteomes" id="UP000216312">
    <property type="component" value="Unassembled WGS sequence"/>
</dbReference>
<reference evidence="2" key="1">
    <citation type="submission" date="2017-07" db="EMBL/GenBank/DDBJ databases">
        <title>Novel pathways for hydrocarbon cycling and metabolic interdependencies in hydrothermal sediment communities.</title>
        <authorList>
            <person name="Dombrowski N."/>
            <person name="Seitz K."/>
            <person name="Teske A."/>
            <person name="Baker B."/>
        </authorList>
    </citation>
    <scope>NUCLEOTIDE SEQUENCE [LARGE SCALE GENOMIC DNA]</scope>
</reference>
<comment type="caution">
    <text evidence="1">The sequence shown here is derived from an EMBL/GenBank/DDBJ whole genome shotgun (WGS) entry which is preliminary data.</text>
</comment>